<gene>
    <name evidence="1" type="ORF">CSSPTR1EN2_LOCUS5030</name>
</gene>
<evidence type="ECO:0000313" key="1">
    <source>
        <dbReference type="EMBL" id="CAK9199625.1"/>
    </source>
</evidence>
<evidence type="ECO:0000313" key="2">
    <source>
        <dbReference type="Proteomes" id="UP001497512"/>
    </source>
</evidence>
<organism evidence="1 2">
    <name type="scientific">Sphagnum troendelagicum</name>
    <dbReference type="NCBI Taxonomy" id="128251"/>
    <lineage>
        <taxon>Eukaryota</taxon>
        <taxon>Viridiplantae</taxon>
        <taxon>Streptophyta</taxon>
        <taxon>Embryophyta</taxon>
        <taxon>Bryophyta</taxon>
        <taxon>Sphagnophytina</taxon>
        <taxon>Sphagnopsida</taxon>
        <taxon>Sphagnales</taxon>
        <taxon>Sphagnaceae</taxon>
        <taxon>Sphagnum</taxon>
    </lineage>
</organism>
<keyword evidence="2" id="KW-1185">Reference proteome</keyword>
<dbReference type="EMBL" id="OZ019904">
    <property type="protein sequence ID" value="CAK9199625.1"/>
    <property type="molecule type" value="Genomic_DNA"/>
</dbReference>
<proteinExistence type="predicted"/>
<name>A0ABP0TLH4_9BRYO</name>
<reference evidence="1" key="1">
    <citation type="submission" date="2024-02" db="EMBL/GenBank/DDBJ databases">
        <authorList>
            <consortium name="ELIXIR-Norway"/>
            <consortium name="Elixir Norway"/>
        </authorList>
    </citation>
    <scope>NUCLEOTIDE SEQUENCE</scope>
</reference>
<accession>A0ABP0TLH4</accession>
<dbReference type="Proteomes" id="UP001497512">
    <property type="component" value="Chromosome 12"/>
</dbReference>
<sequence length="73" mass="8291">MASPLHPLKEARDKKRTWSASIAIYFWVDWKASGMRIQNLGRHKSMGVAGKLATGKLAMRKEDSRNNYGKSQK</sequence>
<protein>
    <submittedName>
        <fullName evidence="1">Uncharacterized protein</fullName>
    </submittedName>
</protein>